<feature type="transmembrane region" description="Helical" evidence="2">
    <location>
        <begin position="217"/>
        <end position="245"/>
    </location>
</feature>
<keyword evidence="5" id="KW-1185">Reference proteome</keyword>
<accession>A0A4S8MY23</accession>
<evidence type="ECO:0000313" key="4">
    <source>
        <dbReference type="EMBL" id="THV08293.1"/>
    </source>
</evidence>
<evidence type="ECO:0000259" key="3">
    <source>
        <dbReference type="Pfam" id="PF20152"/>
    </source>
</evidence>
<dbReference type="AlphaFoldDB" id="A0A4S8MY23"/>
<dbReference type="InterPro" id="IPR045339">
    <property type="entry name" value="DUF6534"/>
</dbReference>
<feature type="region of interest" description="Disordered" evidence="1">
    <location>
        <begin position="307"/>
        <end position="342"/>
    </location>
</feature>
<feature type="domain" description="DUF6534" evidence="3">
    <location>
        <begin position="189"/>
        <end position="275"/>
    </location>
</feature>
<feature type="transmembrane region" description="Helical" evidence="2">
    <location>
        <begin position="64"/>
        <end position="79"/>
    </location>
</feature>
<feature type="transmembrane region" description="Helical" evidence="2">
    <location>
        <begin position="34"/>
        <end position="52"/>
    </location>
</feature>
<keyword evidence="2" id="KW-0472">Membrane</keyword>
<dbReference type="Pfam" id="PF20152">
    <property type="entry name" value="DUF6534"/>
    <property type="match status" value="1"/>
</dbReference>
<keyword evidence="2" id="KW-0812">Transmembrane</keyword>
<feature type="transmembrane region" description="Helical" evidence="2">
    <location>
        <begin position="251"/>
        <end position="271"/>
    </location>
</feature>
<sequence>MDINLNDTYFNDSSLRRQSVQIYDEKRGSVLVDGLVQAFLLGFIFGQVIKYWSDYRDDPWRKQLFVGTVIVLSVLQTVIEEFKLWRVAIDFQPWAQSAFAWTDILINGFISWMCEAFFIRRCWKITNRNPWALYGLGILSGSILLANTYLTINLALIMARFNPETEVVEGARFLVLSMRFAFTYWIFASLALDLIVAVILIFNLWRSKTGQKNSDQVVNSVIWITCISSAMPCITMVCAVSLYHSERGSNLVLLFVLLTSKFYTFGLLRSLNARRNLRLRMKSHGLGRVSLSTWRWDQMQTQATTIVPETPDPTSQTTTDKAHPFRVSFGSIPPRPSTRATATSSILTSSRLEEEIAPHQTSVMASGVSPMSPEITFSSPRLDSLERGYTMHRLSSITTNRCAH</sequence>
<dbReference type="EMBL" id="ML179035">
    <property type="protein sequence ID" value="THV08293.1"/>
    <property type="molecule type" value="Genomic_DNA"/>
</dbReference>
<dbReference type="OrthoDB" id="3251949at2759"/>
<dbReference type="Proteomes" id="UP000297245">
    <property type="component" value="Unassembled WGS sequence"/>
</dbReference>
<dbReference type="PANTHER" id="PTHR40465:SF1">
    <property type="entry name" value="DUF6534 DOMAIN-CONTAINING PROTEIN"/>
    <property type="match status" value="1"/>
</dbReference>
<feature type="compositionally biased region" description="Polar residues" evidence="1">
    <location>
        <begin position="307"/>
        <end position="319"/>
    </location>
</feature>
<name>A0A4S8MY23_DENBC</name>
<feature type="transmembrane region" description="Helical" evidence="2">
    <location>
        <begin position="99"/>
        <end position="119"/>
    </location>
</feature>
<evidence type="ECO:0000256" key="2">
    <source>
        <dbReference type="SAM" id="Phobius"/>
    </source>
</evidence>
<evidence type="ECO:0000313" key="5">
    <source>
        <dbReference type="Proteomes" id="UP000297245"/>
    </source>
</evidence>
<reference evidence="4 5" key="1">
    <citation type="journal article" date="2019" name="Nat. Ecol. Evol.">
        <title>Megaphylogeny resolves global patterns of mushroom evolution.</title>
        <authorList>
            <person name="Varga T."/>
            <person name="Krizsan K."/>
            <person name="Foldi C."/>
            <person name="Dima B."/>
            <person name="Sanchez-Garcia M."/>
            <person name="Sanchez-Ramirez S."/>
            <person name="Szollosi G.J."/>
            <person name="Szarkandi J.G."/>
            <person name="Papp V."/>
            <person name="Albert L."/>
            <person name="Andreopoulos W."/>
            <person name="Angelini C."/>
            <person name="Antonin V."/>
            <person name="Barry K.W."/>
            <person name="Bougher N.L."/>
            <person name="Buchanan P."/>
            <person name="Buyck B."/>
            <person name="Bense V."/>
            <person name="Catcheside P."/>
            <person name="Chovatia M."/>
            <person name="Cooper J."/>
            <person name="Damon W."/>
            <person name="Desjardin D."/>
            <person name="Finy P."/>
            <person name="Geml J."/>
            <person name="Haridas S."/>
            <person name="Hughes K."/>
            <person name="Justo A."/>
            <person name="Karasinski D."/>
            <person name="Kautmanova I."/>
            <person name="Kiss B."/>
            <person name="Kocsube S."/>
            <person name="Kotiranta H."/>
            <person name="LaButti K.M."/>
            <person name="Lechner B.E."/>
            <person name="Liimatainen K."/>
            <person name="Lipzen A."/>
            <person name="Lukacs Z."/>
            <person name="Mihaltcheva S."/>
            <person name="Morgado L.N."/>
            <person name="Niskanen T."/>
            <person name="Noordeloos M.E."/>
            <person name="Ohm R.A."/>
            <person name="Ortiz-Santana B."/>
            <person name="Ovrebo C."/>
            <person name="Racz N."/>
            <person name="Riley R."/>
            <person name="Savchenko A."/>
            <person name="Shiryaev A."/>
            <person name="Soop K."/>
            <person name="Spirin V."/>
            <person name="Szebenyi C."/>
            <person name="Tomsovsky M."/>
            <person name="Tulloss R.E."/>
            <person name="Uehling J."/>
            <person name="Grigoriev I.V."/>
            <person name="Vagvolgyi C."/>
            <person name="Papp T."/>
            <person name="Martin F.M."/>
            <person name="Miettinen O."/>
            <person name="Hibbett D.S."/>
            <person name="Nagy L.G."/>
        </authorList>
    </citation>
    <scope>NUCLEOTIDE SEQUENCE [LARGE SCALE GENOMIC DNA]</scope>
    <source>
        <strain evidence="4 5">CBS 962.96</strain>
    </source>
</reference>
<gene>
    <name evidence="4" type="ORF">K435DRAFT_6309</name>
</gene>
<feature type="transmembrane region" description="Helical" evidence="2">
    <location>
        <begin position="131"/>
        <end position="161"/>
    </location>
</feature>
<evidence type="ECO:0000256" key="1">
    <source>
        <dbReference type="SAM" id="MobiDB-lite"/>
    </source>
</evidence>
<proteinExistence type="predicted"/>
<protein>
    <recommendedName>
        <fullName evidence="3">DUF6534 domain-containing protein</fullName>
    </recommendedName>
</protein>
<dbReference type="PANTHER" id="PTHR40465">
    <property type="entry name" value="CHROMOSOME 1, WHOLE GENOME SHOTGUN SEQUENCE"/>
    <property type="match status" value="1"/>
</dbReference>
<feature type="transmembrane region" description="Helical" evidence="2">
    <location>
        <begin position="181"/>
        <end position="205"/>
    </location>
</feature>
<organism evidence="4 5">
    <name type="scientific">Dendrothele bispora (strain CBS 962.96)</name>
    <dbReference type="NCBI Taxonomy" id="1314807"/>
    <lineage>
        <taxon>Eukaryota</taxon>
        <taxon>Fungi</taxon>
        <taxon>Dikarya</taxon>
        <taxon>Basidiomycota</taxon>
        <taxon>Agaricomycotina</taxon>
        <taxon>Agaricomycetes</taxon>
        <taxon>Agaricomycetidae</taxon>
        <taxon>Agaricales</taxon>
        <taxon>Agaricales incertae sedis</taxon>
        <taxon>Dendrothele</taxon>
    </lineage>
</organism>
<keyword evidence="2" id="KW-1133">Transmembrane helix</keyword>